<dbReference type="GO" id="GO:0000145">
    <property type="term" value="C:exocyst"/>
    <property type="evidence" value="ECO:0007669"/>
    <property type="project" value="InterPro"/>
</dbReference>
<sequence length="645" mass="74040">MRTRSDSTDSGGFTLSPPLDPNGRPGPGKGLKKKFQKLFGGSKTQANSPAISPTDGHCSPVEEEPHNVIATFEQCLEDRRLCEASQLLIEREERLFEEIREAEELKHKEEEIDRLAADRRALEDLIKQILKQSLKTEVNIEALTSAVKAIRQEEEQDQLWKQRGGTPPAWRPSEWEELHDSTLCSLMTERMENPSPPADSVVDRSSLQVDVCGMGKQLKQDLQWVVDVVKTCYPPEMHICNSYARWYHQFFSARLRKIAEFGLGDKDCTFLLRWVNEFYPEILQKLADEIDHEALGWLLPEDLLEPLEEQYLNKKQSDLTTYIGRVLEEAREKWDKGENPEREDGCFVSTVSYDIIQLINGIVTAAIKIVGDQRKAQNLTRPLKNLLERFKTFQDDIMKRSKPNSKPFIKANLGCVKQFRDVLVTRSHLFPQDVRESCLSILNDMKLSAHTYLLSSVHEVLKPHYRKLGISDWLNKPRPFDNLLHSIEQEIGELQGSTEACHQELIGQLHQEVTIEYVRRLLKGEVKLKNKEQEKKAYKTVKDNAESLHSLFIRQGSKEDWLKEILNKIAEVLKLQDLPAIQMEVVSLAADCPDLSGKHVSALLKLRTNLTKAHRKTVKDTLSDTLRETNTLNAQRPFFSRVHVK</sequence>
<dbReference type="InterPro" id="IPR010326">
    <property type="entry name" value="EXOC3/Sec6"/>
</dbReference>
<reference evidence="4 5" key="1">
    <citation type="submission" date="2024-01" db="EMBL/GenBank/DDBJ databases">
        <authorList>
            <person name="Alioto T."/>
            <person name="Alioto T."/>
            <person name="Gomez Garrido J."/>
        </authorList>
    </citation>
    <scope>NUCLEOTIDE SEQUENCE [LARGE SCALE GENOMIC DNA]</scope>
</reference>
<dbReference type="Proteomes" id="UP001314229">
    <property type="component" value="Unassembled WGS sequence"/>
</dbReference>
<dbReference type="InterPro" id="IPR042532">
    <property type="entry name" value="EXOC3/Sec6_C"/>
</dbReference>
<dbReference type="GO" id="GO:0000149">
    <property type="term" value="F:SNARE binding"/>
    <property type="evidence" value="ECO:0007669"/>
    <property type="project" value="TreeGrafter"/>
</dbReference>
<feature type="region of interest" description="Disordered" evidence="3">
    <location>
        <begin position="1"/>
        <end position="62"/>
    </location>
</feature>
<evidence type="ECO:0000313" key="4">
    <source>
        <dbReference type="EMBL" id="CAK6980990.1"/>
    </source>
</evidence>
<feature type="coiled-coil region" evidence="2">
    <location>
        <begin position="85"/>
        <end position="132"/>
    </location>
</feature>
<proteinExistence type="inferred from homology"/>
<dbReference type="PANTHER" id="PTHR21292:SF4">
    <property type="entry name" value="TUMOR NECROSIS FACTOR ALPHA-INDUCED PROTEIN 2"/>
    <property type="match status" value="1"/>
</dbReference>
<dbReference type="Gene3D" id="1.10.357.70">
    <property type="entry name" value="Exocyst complex component Sec6, C-terminal domain"/>
    <property type="match status" value="1"/>
</dbReference>
<accession>A0AAV1QCV0</accession>
<evidence type="ECO:0000256" key="2">
    <source>
        <dbReference type="SAM" id="Coils"/>
    </source>
</evidence>
<dbReference type="AlphaFoldDB" id="A0AAV1QCV0"/>
<protein>
    <submittedName>
        <fullName evidence="4">Tumor necrosis factor alpha-induced protein 2-like</fullName>
    </submittedName>
</protein>
<evidence type="ECO:0000313" key="5">
    <source>
        <dbReference type="Proteomes" id="UP001314229"/>
    </source>
</evidence>
<dbReference type="GO" id="GO:0051601">
    <property type="term" value="P:exocyst localization"/>
    <property type="evidence" value="ECO:0007669"/>
    <property type="project" value="TreeGrafter"/>
</dbReference>
<dbReference type="EMBL" id="CAWUFR010000758">
    <property type="protein sequence ID" value="CAK6980990.1"/>
    <property type="molecule type" value="Genomic_DNA"/>
</dbReference>
<organism evidence="4 5">
    <name type="scientific">Scomber scombrus</name>
    <name type="common">Atlantic mackerel</name>
    <name type="synonym">Scomber vernalis</name>
    <dbReference type="NCBI Taxonomy" id="13677"/>
    <lineage>
        <taxon>Eukaryota</taxon>
        <taxon>Metazoa</taxon>
        <taxon>Chordata</taxon>
        <taxon>Craniata</taxon>
        <taxon>Vertebrata</taxon>
        <taxon>Euteleostomi</taxon>
        <taxon>Actinopterygii</taxon>
        <taxon>Neopterygii</taxon>
        <taxon>Teleostei</taxon>
        <taxon>Neoteleostei</taxon>
        <taxon>Acanthomorphata</taxon>
        <taxon>Pelagiaria</taxon>
        <taxon>Scombriformes</taxon>
        <taxon>Scombridae</taxon>
        <taxon>Scomber</taxon>
    </lineage>
</organism>
<dbReference type="GO" id="GO:0006887">
    <property type="term" value="P:exocytosis"/>
    <property type="evidence" value="ECO:0007669"/>
    <property type="project" value="InterPro"/>
</dbReference>
<comment type="similarity">
    <text evidence="1">Belongs to the SEC6 family.</text>
</comment>
<comment type="caution">
    <text evidence="4">The sequence shown here is derived from an EMBL/GenBank/DDBJ whole genome shotgun (WGS) entry which is preliminary data.</text>
</comment>
<evidence type="ECO:0000256" key="1">
    <source>
        <dbReference type="ARBA" id="ARBA00009447"/>
    </source>
</evidence>
<gene>
    <name evidence="4" type="ORF">FSCOSCO3_A031100</name>
</gene>
<evidence type="ECO:0000256" key="3">
    <source>
        <dbReference type="SAM" id="MobiDB-lite"/>
    </source>
</evidence>
<name>A0AAV1QCV0_SCOSC</name>
<dbReference type="Pfam" id="PF06046">
    <property type="entry name" value="Sec6"/>
    <property type="match status" value="1"/>
</dbReference>
<keyword evidence="5" id="KW-1185">Reference proteome</keyword>
<dbReference type="PANTHER" id="PTHR21292">
    <property type="entry name" value="EXOCYST COMPLEX COMPONENT SEC6-RELATED"/>
    <property type="match status" value="1"/>
</dbReference>
<keyword evidence="2" id="KW-0175">Coiled coil</keyword>